<evidence type="ECO:0000313" key="2">
    <source>
        <dbReference type="EMBL" id="MBB5957760.1"/>
    </source>
</evidence>
<name>A0A841CL03_9PSEU</name>
<feature type="compositionally biased region" description="Pro residues" evidence="1">
    <location>
        <begin position="72"/>
        <end position="113"/>
    </location>
</feature>
<dbReference type="InterPro" id="IPR013321">
    <property type="entry name" value="Arc_rbn_hlx_hlx"/>
</dbReference>
<protein>
    <recommendedName>
        <fullName evidence="4">Arc-like DNA binding domain-containing protein</fullName>
    </recommendedName>
</protein>
<evidence type="ECO:0000313" key="3">
    <source>
        <dbReference type="Proteomes" id="UP000547510"/>
    </source>
</evidence>
<reference evidence="2 3" key="1">
    <citation type="submission" date="2020-08" db="EMBL/GenBank/DDBJ databases">
        <title>Genomic Encyclopedia of Type Strains, Phase III (KMG-III): the genomes of soil and plant-associated and newly described type strains.</title>
        <authorList>
            <person name="Whitman W."/>
        </authorList>
    </citation>
    <scope>NUCLEOTIDE SEQUENCE [LARGE SCALE GENOMIC DNA]</scope>
    <source>
        <strain evidence="2 3">CECT 8640</strain>
    </source>
</reference>
<dbReference type="Gene3D" id="1.10.1220.10">
    <property type="entry name" value="Met repressor-like"/>
    <property type="match status" value="1"/>
</dbReference>
<dbReference type="AlphaFoldDB" id="A0A841CL03"/>
<proteinExistence type="predicted"/>
<feature type="compositionally biased region" description="Low complexity" evidence="1">
    <location>
        <begin position="46"/>
        <end position="56"/>
    </location>
</feature>
<dbReference type="GO" id="GO:0006355">
    <property type="term" value="P:regulation of DNA-templated transcription"/>
    <property type="evidence" value="ECO:0007669"/>
    <property type="project" value="InterPro"/>
</dbReference>
<dbReference type="EMBL" id="JACHJN010000006">
    <property type="protein sequence ID" value="MBB5957760.1"/>
    <property type="molecule type" value="Genomic_DNA"/>
</dbReference>
<keyword evidence="3" id="KW-1185">Reference proteome</keyword>
<evidence type="ECO:0008006" key="4">
    <source>
        <dbReference type="Google" id="ProtNLM"/>
    </source>
</evidence>
<comment type="caution">
    <text evidence="2">The sequence shown here is derived from an EMBL/GenBank/DDBJ whole genome shotgun (WGS) entry which is preliminary data.</text>
</comment>
<dbReference type="SUPFAM" id="SSF47598">
    <property type="entry name" value="Ribbon-helix-helix"/>
    <property type="match status" value="1"/>
</dbReference>
<accession>A0A841CL03</accession>
<dbReference type="Proteomes" id="UP000547510">
    <property type="component" value="Unassembled WGS sequence"/>
</dbReference>
<organism evidence="2 3">
    <name type="scientific">Saccharothrix tamanrassetensis</name>
    <dbReference type="NCBI Taxonomy" id="1051531"/>
    <lineage>
        <taxon>Bacteria</taxon>
        <taxon>Bacillati</taxon>
        <taxon>Actinomycetota</taxon>
        <taxon>Actinomycetes</taxon>
        <taxon>Pseudonocardiales</taxon>
        <taxon>Pseudonocardiaceae</taxon>
        <taxon>Saccharothrix</taxon>
    </lineage>
</organism>
<sequence>MAERKGVLLRLDPAVHDALTRWANDELRSTNAQIEFLLRRALAESGRLPAGAVAPPRRGRPRKDARPRDAPPENPPADNPPADNPPAGNPPTENPPTDNPPAGNPPAENPPDE</sequence>
<feature type="region of interest" description="Disordered" evidence="1">
    <location>
        <begin position="43"/>
        <end position="113"/>
    </location>
</feature>
<dbReference type="InterPro" id="IPR010985">
    <property type="entry name" value="Ribbon_hlx_hlx"/>
</dbReference>
<gene>
    <name evidence="2" type="ORF">FHS29_004355</name>
</gene>
<feature type="compositionally biased region" description="Basic and acidic residues" evidence="1">
    <location>
        <begin position="62"/>
        <end position="71"/>
    </location>
</feature>
<evidence type="ECO:0000256" key="1">
    <source>
        <dbReference type="SAM" id="MobiDB-lite"/>
    </source>
</evidence>